<accession>A0AC35TZI3</accession>
<reference evidence="2" key="1">
    <citation type="submission" date="2016-11" db="UniProtKB">
        <authorList>
            <consortium name="WormBaseParasite"/>
        </authorList>
    </citation>
    <scope>IDENTIFICATION</scope>
    <source>
        <strain evidence="2">KR3021</strain>
    </source>
</reference>
<dbReference type="WBParaSite" id="RSKR_0000632025.1">
    <property type="protein sequence ID" value="RSKR_0000632025.1"/>
    <property type="gene ID" value="RSKR_0000632025"/>
</dbReference>
<protein>
    <submittedName>
        <fullName evidence="2">DUF5655 domain-containing protein</fullName>
    </submittedName>
</protein>
<dbReference type="Proteomes" id="UP000095286">
    <property type="component" value="Unplaced"/>
</dbReference>
<name>A0AC35TZI3_9BILA</name>
<evidence type="ECO:0000313" key="2">
    <source>
        <dbReference type="WBParaSite" id="RSKR_0000632025.1"/>
    </source>
</evidence>
<organism evidence="1 2">
    <name type="scientific">Rhabditophanes sp. KR3021</name>
    <dbReference type="NCBI Taxonomy" id="114890"/>
    <lineage>
        <taxon>Eukaryota</taxon>
        <taxon>Metazoa</taxon>
        <taxon>Ecdysozoa</taxon>
        <taxon>Nematoda</taxon>
        <taxon>Chromadorea</taxon>
        <taxon>Rhabditida</taxon>
        <taxon>Tylenchina</taxon>
        <taxon>Panagrolaimomorpha</taxon>
        <taxon>Strongyloidoidea</taxon>
        <taxon>Alloionematidae</taxon>
        <taxon>Rhabditophanes</taxon>
    </lineage>
</organism>
<evidence type="ECO:0000313" key="1">
    <source>
        <dbReference type="Proteomes" id="UP000095286"/>
    </source>
</evidence>
<sequence length="167" mass="19315">MGRYFEEELVNDRKSSEIQETKDNLTEIFNQEKTAANVLASIKGKEKDAKDCYVYLMVDPRAVHGNWSKFGVKKEFATLKKLMTLDVVLQEGRLYQRVIYDKSFGKKGVIVLKMKYQSKQVARNVASIRIDYLRPQLTNFDSGKSLFEEIYLMFPEINDKVADLILG</sequence>
<proteinExistence type="predicted"/>